<keyword evidence="1" id="KW-0560">Oxidoreductase</keyword>
<protein>
    <submittedName>
        <fullName evidence="3">Oxidoreductase</fullName>
    </submittedName>
</protein>
<dbReference type="PANTHER" id="PTHR43625">
    <property type="entry name" value="AFLATOXIN B1 ALDEHYDE REDUCTASE"/>
    <property type="match status" value="1"/>
</dbReference>
<evidence type="ECO:0000256" key="1">
    <source>
        <dbReference type="ARBA" id="ARBA00023002"/>
    </source>
</evidence>
<organism evidence="3 4">
    <name type="scientific">Roseisolibacter agri</name>
    <dbReference type="NCBI Taxonomy" id="2014610"/>
    <lineage>
        <taxon>Bacteria</taxon>
        <taxon>Pseudomonadati</taxon>
        <taxon>Gemmatimonadota</taxon>
        <taxon>Gemmatimonadia</taxon>
        <taxon>Gemmatimonadales</taxon>
        <taxon>Gemmatimonadaceae</taxon>
        <taxon>Roseisolibacter</taxon>
    </lineage>
</organism>
<keyword evidence="4" id="KW-1185">Reference proteome</keyword>
<dbReference type="PANTHER" id="PTHR43625:SF40">
    <property type="entry name" value="ALDO-KETO REDUCTASE YAKC [NADP(+)]"/>
    <property type="match status" value="1"/>
</dbReference>
<comment type="caution">
    <text evidence="3">The sequence shown here is derived from an EMBL/GenBank/DDBJ whole genome shotgun (WGS) entry which is preliminary data.</text>
</comment>
<dbReference type="InterPro" id="IPR036812">
    <property type="entry name" value="NAD(P)_OxRdtase_dom_sf"/>
</dbReference>
<proteinExistence type="predicted"/>
<dbReference type="PRINTS" id="PR00069">
    <property type="entry name" value="ALDKETRDTASE"/>
</dbReference>
<reference evidence="3" key="1">
    <citation type="submission" date="2022-08" db="EMBL/GenBank/DDBJ databases">
        <title>Draft genome sequencing of Roseisolibacter agri AW1220.</title>
        <authorList>
            <person name="Tobiishi Y."/>
            <person name="Tonouchi A."/>
        </authorList>
    </citation>
    <scope>NUCLEOTIDE SEQUENCE</scope>
    <source>
        <strain evidence="3">AW1220</strain>
    </source>
</reference>
<dbReference type="InterPro" id="IPR023210">
    <property type="entry name" value="NADP_OxRdtase_dom"/>
</dbReference>
<dbReference type="GO" id="GO:0016491">
    <property type="term" value="F:oxidoreductase activity"/>
    <property type="evidence" value="ECO:0007669"/>
    <property type="project" value="UniProtKB-KW"/>
</dbReference>
<dbReference type="Proteomes" id="UP001161325">
    <property type="component" value="Unassembled WGS sequence"/>
</dbReference>
<dbReference type="Gene3D" id="3.20.20.100">
    <property type="entry name" value="NADP-dependent oxidoreductase domain"/>
    <property type="match status" value="1"/>
</dbReference>
<dbReference type="InterPro" id="IPR020471">
    <property type="entry name" value="AKR"/>
</dbReference>
<dbReference type="Pfam" id="PF00248">
    <property type="entry name" value="Aldo_ket_red"/>
    <property type="match status" value="1"/>
</dbReference>
<accession>A0AA37V2M4</accession>
<dbReference type="EMBL" id="BRXS01000003">
    <property type="protein sequence ID" value="GLC25467.1"/>
    <property type="molecule type" value="Genomic_DNA"/>
</dbReference>
<evidence type="ECO:0000313" key="4">
    <source>
        <dbReference type="Proteomes" id="UP001161325"/>
    </source>
</evidence>
<evidence type="ECO:0000259" key="2">
    <source>
        <dbReference type="Pfam" id="PF00248"/>
    </source>
</evidence>
<dbReference type="GO" id="GO:0005737">
    <property type="term" value="C:cytoplasm"/>
    <property type="evidence" value="ECO:0007669"/>
    <property type="project" value="TreeGrafter"/>
</dbReference>
<dbReference type="NCBIfam" id="NF007695">
    <property type="entry name" value="PRK10376.1"/>
    <property type="match status" value="1"/>
</dbReference>
<dbReference type="RefSeq" id="WP_284349923.1">
    <property type="nucleotide sequence ID" value="NZ_BRXS01000003.1"/>
</dbReference>
<gene>
    <name evidence="3" type="ORF">rosag_19800</name>
</gene>
<dbReference type="InterPro" id="IPR050791">
    <property type="entry name" value="Aldo-Keto_reductase"/>
</dbReference>
<feature type="domain" description="NADP-dependent oxidoreductase" evidence="2">
    <location>
        <begin position="22"/>
        <end position="285"/>
    </location>
</feature>
<dbReference type="SUPFAM" id="SSF51430">
    <property type="entry name" value="NAD(P)-linked oxidoreductase"/>
    <property type="match status" value="1"/>
</dbReference>
<sequence length="288" mass="31273">MPHVSAAESGTFAIGGDLPVHRLGYGAMQITGPGVFGPPRDRDEAIRVLRRCVALGVDFIDTADSYGPNVSEELIAEALHPYPAGLVIATKAGFERPGPGSWITNGRPEHLRAQCEGSLRRLKLERIDLWQLHRIDHKVPADEQFGVMAELQREGLVRHLGLSEVSVEQIEAARRVVPIVTVQNRYNLAEREAERVLEHCEGLGIGFIPWYPLLTGRLAEEGGPLARAAARLHATPAQVALAWLLRRSAVMLPIPGTSRVAHLEQNVAAAALTLDDATFAELSEAVPA</sequence>
<dbReference type="CDD" id="cd19088">
    <property type="entry name" value="AKR_AKR13B1"/>
    <property type="match status" value="1"/>
</dbReference>
<name>A0AA37V2M4_9BACT</name>
<dbReference type="AlphaFoldDB" id="A0AA37V2M4"/>
<evidence type="ECO:0000313" key="3">
    <source>
        <dbReference type="EMBL" id="GLC25467.1"/>
    </source>
</evidence>